<dbReference type="PANTHER" id="PTHR24070">
    <property type="entry name" value="RAS, DI-RAS, AND RHEB FAMILY MEMBERS OF SMALL GTPASE SUPERFAMILY"/>
    <property type="match status" value="1"/>
</dbReference>
<feature type="region of interest" description="Disordered" evidence="7">
    <location>
        <begin position="144"/>
        <end position="166"/>
    </location>
</feature>
<keyword evidence="3 6" id="KW-0863">Zinc-finger</keyword>
<keyword evidence="5" id="KW-0342">GTP-binding</keyword>
<dbReference type="GO" id="GO:0007165">
    <property type="term" value="P:signal transduction"/>
    <property type="evidence" value="ECO:0007669"/>
    <property type="project" value="InterPro"/>
</dbReference>
<keyword evidence="2" id="KW-0547">Nucleotide-binding</keyword>
<evidence type="ECO:0000256" key="7">
    <source>
        <dbReference type="SAM" id="MobiDB-lite"/>
    </source>
</evidence>
<dbReference type="SUPFAM" id="SSF57850">
    <property type="entry name" value="RING/U-box"/>
    <property type="match status" value="1"/>
</dbReference>
<dbReference type="PROSITE" id="PS51421">
    <property type="entry name" value="RAS"/>
    <property type="match status" value="1"/>
</dbReference>
<dbReference type="SMART" id="SM00184">
    <property type="entry name" value="RING"/>
    <property type="match status" value="1"/>
</dbReference>
<dbReference type="InterPro" id="IPR027417">
    <property type="entry name" value="P-loop_NTPase"/>
</dbReference>
<feature type="domain" description="RING-type" evidence="8">
    <location>
        <begin position="59"/>
        <end position="105"/>
    </location>
</feature>
<evidence type="ECO:0000256" key="6">
    <source>
        <dbReference type="PROSITE-ProRule" id="PRU00175"/>
    </source>
</evidence>
<dbReference type="PROSITE" id="PS51419">
    <property type="entry name" value="RAB"/>
    <property type="match status" value="1"/>
</dbReference>
<dbReference type="GO" id="GO:0005525">
    <property type="term" value="F:GTP binding"/>
    <property type="evidence" value="ECO:0007669"/>
    <property type="project" value="UniProtKB-KW"/>
</dbReference>
<dbReference type="SUPFAM" id="SSF52540">
    <property type="entry name" value="P-loop containing nucleoside triphosphate hydrolases"/>
    <property type="match status" value="1"/>
</dbReference>
<dbReference type="WBParaSite" id="jg4757">
    <property type="protein sequence ID" value="jg4757"/>
    <property type="gene ID" value="jg4757"/>
</dbReference>
<evidence type="ECO:0000256" key="4">
    <source>
        <dbReference type="ARBA" id="ARBA00022833"/>
    </source>
</evidence>
<dbReference type="SMART" id="SM00173">
    <property type="entry name" value="RAS"/>
    <property type="match status" value="1"/>
</dbReference>
<organism evidence="9 10">
    <name type="scientific">Ditylenchus dipsaci</name>
    <dbReference type="NCBI Taxonomy" id="166011"/>
    <lineage>
        <taxon>Eukaryota</taxon>
        <taxon>Metazoa</taxon>
        <taxon>Ecdysozoa</taxon>
        <taxon>Nematoda</taxon>
        <taxon>Chromadorea</taxon>
        <taxon>Rhabditida</taxon>
        <taxon>Tylenchina</taxon>
        <taxon>Tylenchomorpha</taxon>
        <taxon>Sphaerularioidea</taxon>
        <taxon>Anguinidae</taxon>
        <taxon>Anguininae</taxon>
        <taxon>Ditylenchus</taxon>
    </lineage>
</organism>
<dbReference type="GO" id="GO:0016020">
    <property type="term" value="C:membrane"/>
    <property type="evidence" value="ECO:0007669"/>
    <property type="project" value="InterPro"/>
</dbReference>
<evidence type="ECO:0000313" key="10">
    <source>
        <dbReference type="WBParaSite" id="jg4757"/>
    </source>
</evidence>
<evidence type="ECO:0000256" key="5">
    <source>
        <dbReference type="ARBA" id="ARBA00023134"/>
    </source>
</evidence>
<evidence type="ECO:0000256" key="2">
    <source>
        <dbReference type="ARBA" id="ARBA00022741"/>
    </source>
</evidence>
<dbReference type="PRINTS" id="PR00449">
    <property type="entry name" value="RASTRNSFRMNG"/>
</dbReference>
<feature type="compositionally biased region" description="Low complexity" evidence="7">
    <location>
        <begin position="263"/>
        <end position="284"/>
    </location>
</feature>
<dbReference type="InterPro" id="IPR020849">
    <property type="entry name" value="Small_GTPase_Ras-type"/>
</dbReference>
<dbReference type="InterPro" id="IPR027370">
    <property type="entry name" value="Znf-RING_euk"/>
</dbReference>
<feature type="compositionally biased region" description="Polar residues" evidence="7">
    <location>
        <begin position="145"/>
        <end position="166"/>
    </location>
</feature>
<sequence>MTVIINQYSSGMHQHTDWESQSSLNSKVESMLPSNSKPLTTSTLKLQQISLLTSLTGQCPYCKRIFLNPVALPCGHSLCSECSKDLLYLQLQQSQQAIQTIPSHRQPQRNRICMGISSLSRLDSSNLQVDHVKKGLLLREVMSTPRPSTSSMVHQSNRTTSSLTNRQSKARRLLKGIFSANESIDKLEEDGQMNSARPKSTLISTRHLYQSPKCPVCGVGPRLNAPIRNLALEQLVQLLLQQNQSLNPLDHHKQCSTIHKENSSASSSTSSIRSRSSSSGFDEISSAADSIEPATQFPTKTGSLADLNQPLTLLIPSKSAINERKSVDQLTPLDFVDEDSDEDISLLQTCKIAIFGAPKVGKSQLASTQSLNSLFFGKIKEKCTEKEVNSAGSLRAKYRLCILDNNNQQEDLHEADGIIMAYSTSDRKSFEVLKCSLFQEIRLRRADDPPIILVATKSDLKHGVQSKRNRNNSGSANMVPACEGQALARSFNCPFLEVSSKANDKVNEIFLQLIHLIDSRKSSSPS</sequence>
<name>A0A915EC32_9BILA</name>
<keyword evidence="9" id="KW-1185">Reference proteome</keyword>
<dbReference type="SMART" id="SM00174">
    <property type="entry name" value="RHO"/>
    <property type="match status" value="1"/>
</dbReference>
<dbReference type="PROSITE" id="PS50089">
    <property type="entry name" value="ZF_RING_2"/>
    <property type="match status" value="1"/>
</dbReference>
<dbReference type="Pfam" id="PF00071">
    <property type="entry name" value="Ras"/>
    <property type="match status" value="1"/>
</dbReference>
<dbReference type="Gene3D" id="3.30.40.10">
    <property type="entry name" value="Zinc/RING finger domain, C3HC4 (zinc finger)"/>
    <property type="match status" value="1"/>
</dbReference>
<evidence type="ECO:0000313" key="9">
    <source>
        <dbReference type="Proteomes" id="UP000887574"/>
    </source>
</evidence>
<evidence type="ECO:0000256" key="3">
    <source>
        <dbReference type="ARBA" id="ARBA00022771"/>
    </source>
</evidence>
<protein>
    <submittedName>
        <fullName evidence="10">RING-type domain-containing protein</fullName>
    </submittedName>
</protein>
<dbReference type="InterPro" id="IPR013083">
    <property type="entry name" value="Znf_RING/FYVE/PHD"/>
</dbReference>
<dbReference type="Gene3D" id="3.40.50.300">
    <property type="entry name" value="P-loop containing nucleotide triphosphate hydrolases"/>
    <property type="match status" value="1"/>
</dbReference>
<dbReference type="SMART" id="SM00175">
    <property type="entry name" value="RAB"/>
    <property type="match status" value="1"/>
</dbReference>
<dbReference type="GO" id="GO:0003924">
    <property type="term" value="F:GTPase activity"/>
    <property type="evidence" value="ECO:0007669"/>
    <property type="project" value="InterPro"/>
</dbReference>
<dbReference type="InterPro" id="IPR001841">
    <property type="entry name" value="Znf_RING"/>
</dbReference>
<dbReference type="InterPro" id="IPR001806">
    <property type="entry name" value="Small_GTPase"/>
</dbReference>
<keyword evidence="4" id="KW-0862">Zinc</keyword>
<keyword evidence="1" id="KW-0479">Metal-binding</keyword>
<reference evidence="10" key="1">
    <citation type="submission" date="2022-11" db="UniProtKB">
        <authorList>
            <consortium name="WormBaseParasite"/>
        </authorList>
    </citation>
    <scope>IDENTIFICATION</scope>
</reference>
<evidence type="ECO:0000256" key="1">
    <source>
        <dbReference type="ARBA" id="ARBA00022723"/>
    </source>
</evidence>
<proteinExistence type="predicted"/>
<evidence type="ECO:0000259" key="8">
    <source>
        <dbReference type="PROSITE" id="PS50089"/>
    </source>
</evidence>
<feature type="region of interest" description="Disordered" evidence="7">
    <location>
        <begin position="257"/>
        <end position="284"/>
    </location>
</feature>
<dbReference type="GO" id="GO:0008270">
    <property type="term" value="F:zinc ion binding"/>
    <property type="evidence" value="ECO:0007669"/>
    <property type="project" value="UniProtKB-KW"/>
</dbReference>
<dbReference type="Proteomes" id="UP000887574">
    <property type="component" value="Unplaced"/>
</dbReference>
<dbReference type="AlphaFoldDB" id="A0A915EC32"/>
<accession>A0A915EC32</accession>
<dbReference type="Pfam" id="PF13445">
    <property type="entry name" value="zf-RING_UBOX"/>
    <property type="match status" value="1"/>
</dbReference>